<dbReference type="SUPFAM" id="SSF53335">
    <property type="entry name" value="S-adenosyl-L-methionine-dependent methyltransferases"/>
    <property type="match status" value="1"/>
</dbReference>
<feature type="domain" description="Methyltransferase type 11" evidence="1">
    <location>
        <begin position="49"/>
        <end position="140"/>
    </location>
</feature>
<gene>
    <name evidence="2" type="primary">COQ5_3</name>
    <name evidence="2" type="ORF">LLJJBFGJ_00015</name>
</gene>
<dbReference type="PANTHER" id="PTHR43591">
    <property type="entry name" value="METHYLTRANSFERASE"/>
    <property type="match status" value="1"/>
</dbReference>
<proteinExistence type="predicted"/>
<dbReference type="AlphaFoldDB" id="A0A7G9Z0N9"/>
<dbReference type="Gene3D" id="3.40.50.150">
    <property type="entry name" value="Vaccinia Virus protein VP39"/>
    <property type="match status" value="1"/>
</dbReference>
<evidence type="ECO:0000259" key="1">
    <source>
        <dbReference type="Pfam" id="PF08241"/>
    </source>
</evidence>
<dbReference type="EMBL" id="MT631552">
    <property type="protein sequence ID" value="QNO53823.1"/>
    <property type="molecule type" value="Genomic_DNA"/>
</dbReference>
<protein>
    <submittedName>
        <fullName evidence="2">2-methoxy-6-polyprenyl-1,4-benzoquinol methylase, mitochondrial</fullName>
        <ecNumber evidence="2">2.1.1.163</ecNumber>
    </submittedName>
</protein>
<dbReference type="PANTHER" id="PTHR43591:SF24">
    <property type="entry name" value="2-METHOXY-6-POLYPRENYL-1,4-BENZOQUINOL METHYLASE, MITOCHONDRIAL"/>
    <property type="match status" value="1"/>
</dbReference>
<name>A0A7G9Z0N9_9EURY</name>
<dbReference type="CDD" id="cd02440">
    <property type="entry name" value="AdoMet_MTases"/>
    <property type="match status" value="1"/>
</dbReference>
<dbReference type="GO" id="GO:0043770">
    <property type="term" value="F:demethylmenaquinone methyltransferase activity"/>
    <property type="evidence" value="ECO:0007669"/>
    <property type="project" value="UniProtKB-EC"/>
</dbReference>
<reference evidence="2" key="1">
    <citation type="submission" date="2020-06" db="EMBL/GenBank/DDBJ databases">
        <title>Unique genomic features of the anaerobic methanotrophic archaea.</title>
        <authorList>
            <person name="Chadwick G.L."/>
            <person name="Skennerton C.T."/>
            <person name="Laso-Perez R."/>
            <person name="Leu A.O."/>
            <person name="Speth D.R."/>
            <person name="Yu H."/>
            <person name="Morgan-Lang C."/>
            <person name="Hatzenpichler R."/>
            <person name="Goudeau D."/>
            <person name="Malmstrom R."/>
            <person name="Brazelton W.J."/>
            <person name="Woyke T."/>
            <person name="Hallam S.J."/>
            <person name="Tyson G.W."/>
            <person name="Wegener G."/>
            <person name="Boetius A."/>
            <person name="Orphan V."/>
        </authorList>
    </citation>
    <scope>NUCLEOTIDE SEQUENCE</scope>
</reference>
<dbReference type="GO" id="GO:0032259">
    <property type="term" value="P:methylation"/>
    <property type="evidence" value="ECO:0007669"/>
    <property type="project" value="UniProtKB-KW"/>
</dbReference>
<keyword evidence="2" id="KW-0489">Methyltransferase</keyword>
<sequence length="250" mass="28998">MNKEQKIKNCWDKLVLEYDLKNNQKWFWSNPVVWASEIEQRVSGCRRILDVGCGAGALAIPLSANFDVTSLDFSLNMLLQLKTRRDELESEAAVEMINADTHKIPFKDDSFDAVICRYGIWPLSDPQCAIEEIVRVCRKKVVIIEGDWYKNNGKPTMQQKIFGKPFYKLYNYYYRVTTGRNPNKHFKEMREYHQGSTSAEKITNWLGECGVAIKELDYSIKERILTRKSRALQWITGYNEGSFILTGEKG</sequence>
<organism evidence="2">
    <name type="scientific">Candidatus Methanophagaceae archaeon ANME-1 ERB6</name>
    <dbReference type="NCBI Taxonomy" id="2759912"/>
    <lineage>
        <taxon>Archaea</taxon>
        <taxon>Methanobacteriati</taxon>
        <taxon>Methanobacteriota</taxon>
        <taxon>Stenosarchaea group</taxon>
        <taxon>Methanomicrobia</taxon>
        <taxon>Candidatus Methanophagales</taxon>
        <taxon>Candidatus Methanophagaceae</taxon>
    </lineage>
</organism>
<evidence type="ECO:0000313" key="2">
    <source>
        <dbReference type="EMBL" id="QNO53823.1"/>
    </source>
</evidence>
<dbReference type="GO" id="GO:0008757">
    <property type="term" value="F:S-adenosylmethionine-dependent methyltransferase activity"/>
    <property type="evidence" value="ECO:0007669"/>
    <property type="project" value="InterPro"/>
</dbReference>
<dbReference type="Pfam" id="PF08241">
    <property type="entry name" value="Methyltransf_11"/>
    <property type="match status" value="1"/>
</dbReference>
<accession>A0A7G9Z0N9</accession>
<dbReference type="InterPro" id="IPR029063">
    <property type="entry name" value="SAM-dependent_MTases_sf"/>
</dbReference>
<dbReference type="InterPro" id="IPR013216">
    <property type="entry name" value="Methyltransf_11"/>
</dbReference>
<dbReference type="EC" id="2.1.1.163" evidence="2"/>
<keyword evidence="2" id="KW-0808">Transferase</keyword>